<comment type="catalytic activity">
    <reaction evidence="14">
        <text>N(6),N(6),N(6)-trimethyl-L-lysyl(27)-[histone H3] + 2-oxoglutarate + O2 = N(6),N(6)-dimethyl-L-lysyl(27)-[histone H3] + formaldehyde + succinate + CO2</text>
        <dbReference type="Rhea" id="RHEA:60228"/>
        <dbReference type="Rhea" id="RHEA-COMP:15535"/>
        <dbReference type="Rhea" id="RHEA-COMP:15539"/>
        <dbReference type="ChEBI" id="CHEBI:15379"/>
        <dbReference type="ChEBI" id="CHEBI:16526"/>
        <dbReference type="ChEBI" id="CHEBI:16810"/>
        <dbReference type="ChEBI" id="CHEBI:16842"/>
        <dbReference type="ChEBI" id="CHEBI:30031"/>
        <dbReference type="ChEBI" id="CHEBI:61961"/>
        <dbReference type="ChEBI" id="CHEBI:61976"/>
    </reaction>
    <physiologicalReaction direction="left-to-right" evidence="14">
        <dbReference type="Rhea" id="RHEA:60229"/>
    </physiologicalReaction>
</comment>
<feature type="compositionally biased region" description="Basic and acidic residues" evidence="16">
    <location>
        <begin position="1291"/>
        <end position="1326"/>
    </location>
</feature>
<keyword evidence="20" id="KW-0489">Methyltransferase</keyword>
<gene>
    <name evidence="20" type="ORF">Din_001069</name>
</gene>
<evidence type="ECO:0000256" key="14">
    <source>
        <dbReference type="ARBA" id="ARBA00051751"/>
    </source>
</evidence>
<dbReference type="Pfam" id="PF02375">
    <property type="entry name" value="JmjN"/>
    <property type="match status" value="1"/>
</dbReference>
<dbReference type="Gene3D" id="2.60.120.650">
    <property type="entry name" value="Cupin"/>
    <property type="match status" value="1"/>
</dbReference>
<dbReference type="FunFam" id="3.30.160.60:FF:000747">
    <property type="entry name" value="Probable lysine-specific demethylase ELF6"/>
    <property type="match status" value="1"/>
</dbReference>
<dbReference type="PROSITE" id="PS00028">
    <property type="entry name" value="ZINC_FINGER_C2H2_1"/>
    <property type="match status" value="3"/>
</dbReference>
<keyword evidence="5" id="KW-0862">Zinc</keyword>
<evidence type="ECO:0000259" key="19">
    <source>
        <dbReference type="PROSITE" id="PS51184"/>
    </source>
</evidence>
<feature type="compositionally biased region" description="Basic and acidic residues" evidence="16">
    <location>
        <begin position="1224"/>
        <end position="1236"/>
    </location>
</feature>
<proteinExistence type="inferred from homology"/>
<feature type="compositionally biased region" description="Polar residues" evidence="16">
    <location>
        <begin position="243"/>
        <end position="278"/>
    </location>
</feature>
<keyword evidence="12" id="KW-0539">Nucleus</keyword>
<keyword evidence="7" id="KW-0223">Dioxygenase</keyword>
<evidence type="ECO:0000256" key="7">
    <source>
        <dbReference type="ARBA" id="ARBA00022964"/>
    </source>
</evidence>
<comment type="similarity">
    <text evidence="1">Belongs to the JHDM3 histone demethylase family.</text>
</comment>
<feature type="region of interest" description="Disordered" evidence="16">
    <location>
        <begin position="1200"/>
        <end position="1251"/>
    </location>
</feature>
<keyword evidence="3" id="KW-0677">Repeat</keyword>
<keyword evidence="11" id="KW-0804">Transcription</keyword>
<feature type="region of interest" description="Disordered" evidence="16">
    <location>
        <begin position="1272"/>
        <end position="1326"/>
    </location>
</feature>
<dbReference type="GO" id="GO:0048580">
    <property type="term" value="P:regulation of post-embryonic development"/>
    <property type="evidence" value="ECO:0007669"/>
    <property type="project" value="UniProtKB-ARBA"/>
</dbReference>
<keyword evidence="8 20" id="KW-0560">Oxidoreductase</keyword>
<dbReference type="PROSITE" id="PS50157">
    <property type="entry name" value="ZINC_FINGER_C2H2_2"/>
    <property type="match status" value="3"/>
</dbReference>
<dbReference type="SMART" id="SM00355">
    <property type="entry name" value="ZnF_C2H2"/>
    <property type="match status" value="4"/>
</dbReference>
<feature type="domain" description="C2H2-type" evidence="17">
    <location>
        <begin position="1350"/>
        <end position="1379"/>
    </location>
</feature>
<evidence type="ECO:0000256" key="8">
    <source>
        <dbReference type="ARBA" id="ARBA00023002"/>
    </source>
</evidence>
<feature type="domain" description="C2H2-type" evidence="17">
    <location>
        <begin position="1380"/>
        <end position="1409"/>
    </location>
</feature>
<dbReference type="PROSITE" id="PS51184">
    <property type="entry name" value="JMJC"/>
    <property type="match status" value="1"/>
</dbReference>
<dbReference type="GO" id="GO:0008270">
    <property type="term" value="F:zinc ion binding"/>
    <property type="evidence" value="ECO:0007669"/>
    <property type="project" value="UniProtKB-KW"/>
</dbReference>
<reference evidence="20" key="1">
    <citation type="submission" date="2019-08" db="EMBL/GenBank/DDBJ databases">
        <title>Reference gene set and small RNA set construction with multiple tissues from Davidia involucrata Baill.</title>
        <authorList>
            <person name="Yang H."/>
            <person name="Zhou C."/>
            <person name="Li G."/>
            <person name="Wang J."/>
            <person name="Gao P."/>
            <person name="Wang M."/>
            <person name="Wang R."/>
            <person name="Zhao Y."/>
        </authorList>
    </citation>
    <scope>NUCLEOTIDE SEQUENCE</scope>
    <source>
        <tissue evidence="20">Mixed with DoveR01_LX</tissue>
    </source>
</reference>
<dbReference type="GO" id="GO:0034647">
    <property type="term" value="F:histone H3K4me/H3K4me2/H3K4me3 demethylase activity"/>
    <property type="evidence" value="ECO:0007669"/>
    <property type="project" value="TreeGrafter"/>
</dbReference>
<evidence type="ECO:0000259" key="17">
    <source>
        <dbReference type="PROSITE" id="PS50157"/>
    </source>
</evidence>
<evidence type="ECO:0000256" key="13">
    <source>
        <dbReference type="ARBA" id="ARBA00050682"/>
    </source>
</evidence>
<feature type="domain" description="JmjN" evidence="18">
    <location>
        <begin position="16"/>
        <end position="57"/>
    </location>
</feature>
<keyword evidence="2" id="KW-0479">Metal-binding</keyword>
<feature type="region of interest" description="Disordered" evidence="16">
    <location>
        <begin position="235"/>
        <end position="284"/>
    </location>
</feature>
<dbReference type="GO" id="GO:0008168">
    <property type="term" value="F:methyltransferase activity"/>
    <property type="evidence" value="ECO:0007669"/>
    <property type="project" value="UniProtKB-KW"/>
</dbReference>
<name>A0A5B6YIS7_DAVIN</name>
<dbReference type="InterPro" id="IPR013087">
    <property type="entry name" value="Znf_C2H2_type"/>
</dbReference>
<feature type="region of interest" description="Disordered" evidence="16">
    <location>
        <begin position="111"/>
        <end position="130"/>
    </location>
</feature>
<dbReference type="PROSITE" id="PS51183">
    <property type="entry name" value="JMJN"/>
    <property type="match status" value="1"/>
</dbReference>
<dbReference type="PANTHER" id="PTHR10694:SF45">
    <property type="entry name" value="LYSINE-SPECIFIC DEMETHYLASE ELF6"/>
    <property type="match status" value="1"/>
</dbReference>
<sequence>MRDVEIPNWLKGLPLAPEFRPTDTEFSDPIAYISKIEKEASAFGICKVIPPLPKPSKKYVLANLNKSLSRCPELGSEVKLSDVCSSSKMDDGDKGNDGEVRAVFTTRHQELGQGAKRTKGSVQPQPSTVHKQVWQSGEVYTLEQFESKSKTFARSHLGMVKEVSPLVIEALFWKAASEKPIYLEYANDVPGSGFGEPEGQFRYFHRRRRKRTFDRNNRGISNGMKHRVDTVSNIGENKDDTKSNPNYSVQTSQGYTCSPTMSSDQSSRFSMQKSSNAGNEMEGTAGWKLSNSPWNLQVIARSPGSLTRFMPDDIPGVTSPMVYIGMLFSWFAWHVEDHELHSMNFLHTGSPKTWYAVPGDCAFAFEEVIRTQAYGANIDRLAALTLLGEKTTLLSPEEVVASGIPCCRLIQNPGEFVVTFPRAYHIGFSHGFNCGEAANFGTPKWLKVAKEAAVRRAAMNYLPMLSHQQLLYLLTMSFVSRVPRSLLPGARSSRLRDRQKEERELLVKKAFIEDILNENNLLTVLLGKNSSYRVVLWDLESLPSPSKESELCCSSATVATTPRDDVVSENENNQDLLSQMSLYMETVNDLYVDDDDLSCDFQVDSGTLACVACGILGFPFMAVVQPSERASLNVLPADNHTVPELGISKVMESCSPSNLNDMVEGSVSGVPDKMKSNESNLLHPPNVASPSPKLNQSMLFSSKDLSPVPDLSAPLKDLPVSLKAKFDNGWSTSSGFLRPRIFCLEHAIQTEELLCSKGGANVLLICHSDFQKIKAHAAAIAEEIGSPFNCNEVSLDKASLEELNLINLAIDDEEHDECGEDWTSKLNINLQHCVKVRKSSPSKQVQHALTLDALLSDTTPNSNTLNFKWQSRKSRSKRNLNYPVHNKPSESIQMEKVEVLGAKSGGDTIRKEDKIIQYSRRNFKSKPGGSAGARPACGDCGKHLPEEVSAAACGDPDNNSRNTAENSHCNIENNRNISSGLIVLASTGKSELQHENQMPLTTRELSENSAPSQAADSLDAVTAVVVIVESQIEDHVLKEMIMKGEACDPMILDGSEMQHNINVAEERNEQNERCYAEKSACSFAAVQTTEKLEMQRENLIMEEMSMTNSDLVTVDNSEEQCNIQADGDVLMKEVSDPANSAGSCADGVVETFCLNSELIDCVTVHNEVQQEIQTTNGSREKELVLSNVTLINHSTVSVEESVEVPRERHGAEEIHSGGENCSLPDKRELENTDSTKVHPGSIARNRSKRRRELELQTENLSDFSGFIRGPCEGLRPRAGKDATGSGFDGNKMAEEKPAAKKVRKPSDGSVFRKDKKEKTKGNTERSHRCDLESCRMSFQTKAELLLHKRNRCPHEGCGKKFSSHKYAMLHHRVHDDNRPLKCSWKGCTMSFKWAWARTEHLRVHTGERPYQCKVEGCGLTFRFVSDFSRHRRKTGHYVNLPT</sequence>
<dbReference type="EC" id="1.14.11.-" evidence="20"/>
<dbReference type="GO" id="GO:0010628">
    <property type="term" value="P:positive regulation of gene expression"/>
    <property type="evidence" value="ECO:0007669"/>
    <property type="project" value="UniProtKB-ARBA"/>
</dbReference>
<evidence type="ECO:0000256" key="9">
    <source>
        <dbReference type="ARBA" id="ARBA00023004"/>
    </source>
</evidence>
<evidence type="ECO:0000256" key="12">
    <source>
        <dbReference type="ARBA" id="ARBA00023242"/>
    </source>
</evidence>
<evidence type="ECO:0000256" key="5">
    <source>
        <dbReference type="ARBA" id="ARBA00022833"/>
    </source>
</evidence>
<dbReference type="SMART" id="SM00545">
    <property type="entry name" value="JmjN"/>
    <property type="match status" value="1"/>
</dbReference>
<dbReference type="EMBL" id="GHES01001069">
    <property type="protein sequence ID" value="MPA31628.1"/>
    <property type="molecule type" value="Transcribed_RNA"/>
</dbReference>
<evidence type="ECO:0000256" key="15">
    <source>
        <dbReference type="PROSITE-ProRule" id="PRU00042"/>
    </source>
</evidence>
<dbReference type="GO" id="GO:0071558">
    <property type="term" value="F:histone H3K27me2/H3K27me3 demethylase activity"/>
    <property type="evidence" value="ECO:0007669"/>
    <property type="project" value="UniProtKB-ARBA"/>
</dbReference>
<evidence type="ECO:0000256" key="1">
    <source>
        <dbReference type="ARBA" id="ARBA00009711"/>
    </source>
</evidence>
<organism evidence="20">
    <name type="scientific">Davidia involucrata</name>
    <name type="common">Dove tree</name>
    <dbReference type="NCBI Taxonomy" id="16924"/>
    <lineage>
        <taxon>Eukaryota</taxon>
        <taxon>Viridiplantae</taxon>
        <taxon>Streptophyta</taxon>
        <taxon>Embryophyta</taxon>
        <taxon>Tracheophyta</taxon>
        <taxon>Spermatophyta</taxon>
        <taxon>Magnoliopsida</taxon>
        <taxon>eudicotyledons</taxon>
        <taxon>Gunneridae</taxon>
        <taxon>Pentapetalae</taxon>
        <taxon>asterids</taxon>
        <taxon>Cornales</taxon>
        <taxon>Nyssaceae</taxon>
        <taxon>Davidia</taxon>
    </lineage>
</organism>
<keyword evidence="9" id="KW-0408">Iron</keyword>
<keyword evidence="6" id="KW-0156">Chromatin regulator</keyword>
<evidence type="ECO:0000256" key="6">
    <source>
        <dbReference type="ARBA" id="ARBA00022853"/>
    </source>
</evidence>
<feature type="compositionally biased region" description="Polar residues" evidence="16">
    <location>
        <begin position="120"/>
        <end position="130"/>
    </location>
</feature>
<comment type="catalytic activity">
    <reaction evidence="13">
        <text>N(6),N(6)-dimethyl-L-lysyl(27)-[histone H3] + 2-oxoglutarate + O2 = N(6)-methyl-L-lysyl(27)-[histone H3] + formaldehyde + succinate + CO2</text>
        <dbReference type="Rhea" id="RHEA:60232"/>
        <dbReference type="Rhea" id="RHEA-COMP:15539"/>
        <dbReference type="Rhea" id="RHEA-COMP:15544"/>
        <dbReference type="ChEBI" id="CHEBI:15379"/>
        <dbReference type="ChEBI" id="CHEBI:16526"/>
        <dbReference type="ChEBI" id="CHEBI:16810"/>
        <dbReference type="ChEBI" id="CHEBI:16842"/>
        <dbReference type="ChEBI" id="CHEBI:30031"/>
        <dbReference type="ChEBI" id="CHEBI:61929"/>
        <dbReference type="ChEBI" id="CHEBI:61976"/>
    </reaction>
    <physiologicalReaction direction="left-to-right" evidence="13">
        <dbReference type="Rhea" id="RHEA:60233"/>
    </physiologicalReaction>
</comment>
<dbReference type="GO" id="GO:2000028">
    <property type="term" value="P:regulation of photoperiodism, flowering"/>
    <property type="evidence" value="ECO:0007669"/>
    <property type="project" value="UniProtKB-ARBA"/>
</dbReference>
<dbReference type="SMART" id="SM00558">
    <property type="entry name" value="JmjC"/>
    <property type="match status" value="1"/>
</dbReference>
<evidence type="ECO:0000256" key="2">
    <source>
        <dbReference type="ARBA" id="ARBA00022723"/>
    </source>
</evidence>
<feature type="compositionally biased region" description="Basic and acidic residues" evidence="16">
    <location>
        <begin position="1203"/>
        <end position="1216"/>
    </location>
</feature>
<dbReference type="GO" id="GO:0000785">
    <property type="term" value="C:chromatin"/>
    <property type="evidence" value="ECO:0007669"/>
    <property type="project" value="TreeGrafter"/>
</dbReference>
<dbReference type="GO" id="GO:0040029">
    <property type="term" value="P:epigenetic regulation of gene expression"/>
    <property type="evidence" value="ECO:0007669"/>
    <property type="project" value="UniProtKB-ARBA"/>
</dbReference>
<dbReference type="Gene3D" id="3.30.160.60">
    <property type="entry name" value="Classic Zinc Finger"/>
    <property type="match status" value="2"/>
</dbReference>
<dbReference type="GO" id="GO:0005634">
    <property type="term" value="C:nucleus"/>
    <property type="evidence" value="ECO:0007669"/>
    <property type="project" value="TreeGrafter"/>
</dbReference>
<evidence type="ECO:0000256" key="3">
    <source>
        <dbReference type="ARBA" id="ARBA00022737"/>
    </source>
</evidence>
<evidence type="ECO:0000259" key="18">
    <source>
        <dbReference type="PROSITE" id="PS51183"/>
    </source>
</evidence>
<dbReference type="GO" id="GO:0009826">
    <property type="term" value="P:unidimensional cell growth"/>
    <property type="evidence" value="ECO:0007669"/>
    <property type="project" value="UniProtKB-ARBA"/>
</dbReference>
<protein>
    <submittedName>
        <fullName evidence="20">Putative lysine-specific demethylase ELF6 isoform X2</fullName>
        <ecNumber evidence="20">1.14.11.-</ecNumber>
    </submittedName>
</protein>
<dbReference type="Pfam" id="PF02373">
    <property type="entry name" value="JmjC"/>
    <property type="match status" value="1"/>
</dbReference>
<dbReference type="InterPro" id="IPR003347">
    <property type="entry name" value="JmjC_dom"/>
</dbReference>
<dbReference type="GO" id="GO:0032259">
    <property type="term" value="P:methylation"/>
    <property type="evidence" value="ECO:0007669"/>
    <property type="project" value="UniProtKB-KW"/>
</dbReference>
<keyword evidence="20" id="KW-0808">Transferase</keyword>
<feature type="domain" description="JmjC" evidence="19">
    <location>
        <begin position="291"/>
        <end position="457"/>
    </location>
</feature>
<evidence type="ECO:0000256" key="11">
    <source>
        <dbReference type="ARBA" id="ARBA00023163"/>
    </source>
</evidence>
<dbReference type="InterPro" id="IPR036236">
    <property type="entry name" value="Znf_C2H2_sf"/>
</dbReference>
<dbReference type="InterPro" id="IPR003349">
    <property type="entry name" value="JmjN"/>
</dbReference>
<evidence type="ECO:0000256" key="16">
    <source>
        <dbReference type="SAM" id="MobiDB-lite"/>
    </source>
</evidence>
<feature type="domain" description="C2H2-type" evidence="17">
    <location>
        <begin position="1410"/>
        <end position="1441"/>
    </location>
</feature>
<evidence type="ECO:0000256" key="4">
    <source>
        <dbReference type="ARBA" id="ARBA00022771"/>
    </source>
</evidence>
<evidence type="ECO:0000256" key="10">
    <source>
        <dbReference type="ARBA" id="ARBA00023015"/>
    </source>
</evidence>
<dbReference type="PANTHER" id="PTHR10694">
    <property type="entry name" value="LYSINE-SPECIFIC DEMETHYLASE"/>
    <property type="match status" value="1"/>
</dbReference>
<evidence type="ECO:0000313" key="20">
    <source>
        <dbReference type="EMBL" id="MPA31628.1"/>
    </source>
</evidence>
<dbReference type="GO" id="GO:0009741">
    <property type="term" value="P:response to brassinosteroid"/>
    <property type="evidence" value="ECO:0007669"/>
    <property type="project" value="UniProtKB-ARBA"/>
</dbReference>
<dbReference type="SUPFAM" id="SSF51197">
    <property type="entry name" value="Clavaminate synthase-like"/>
    <property type="match status" value="1"/>
</dbReference>
<accession>A0A5B6YIS7</accession>
<keyword evidence="10" id="KW-0805">Transcription regulation</keyword>
<dbReference type="SUPFAM" id="SSF57667">
    <property type="entry name" value="beta-beta-alpha zinc fingers"/>
    <property type="match status" value="1"/>
</dbReference>
<keyword evidence="4 15" id="KW-0863">Zinc-finger</keyword>